<proteinExistence type="predicted"/>
<protein>
    <submittedName>
        <fullName evidence="1">Uncharacterized protein</fullName>
    </submittedName>
</protein>
<evidence type="ECO:0000313" key="1">
    <source>
        <dbReference type="EMBL" id="KAI9915318.1"/>
    </source>
</evidence>
<gene>
    <name evidence="1" type="ORF">PsorP6_008347</name>
</gene>
<sequence length="204" mass="23122">MLERHDLSQKQKLYLAKAELNQQESLAPIDAYTTASSGLNKRADGGDREFLNTVVLTRDAFDNLARRFSQYYVVRLGPGRSGRPSRLADKRSVLGLLLHYYASTSERKTLCELFGCPPSTTSRVLLNAEKALEKALAEMPESAIRWPSEKEQKQWVAWIAEREPLVTKKFGFIGGKNYRVVQPSHPNLQNANVQRLAALCPRYR</sequence>
<comment type="caution">
    <text evidence="1">The sequence shown here is derived from an EMBL/GenBank/DDBJ whole genome shotgun (WGS) entry which is preliminary data.</text>
</comment>
<reference evidence="1 2" key="1">
    <citation type="journal article" date="2022" name="bioRxiv">
        <title>The genome of the oomycete Peronosclerospora sorghi, a cosmopolitan pathogen of maize and sorghum, is inflated with dispersed pseudogenes.</title>
        <authorList>
            <person name="Fletcher K."/>
            <person name="Martin F."/>
            <person name="Isakeit T."/>
            <person name="Cavanaugh K."/>
            <person name="Magill C."/>
            <person name="Michelmore R."/>
        </authorList>
    </citation>
    <scope>NUCLEOTIDE SEQUENCE [LARGE SCALE GENOMIC DNA]</scope>
    <source>
        <strain evidence="1">P6</strain>
    </source>
</reference>
<name>A0ACC0WBJ7_9STRA</name>
<evidence type="ECO:0000313" key="2">
    <source>
        <dbReference type="Proteomes" id="UP001163321"/>
    </source>
</evidence>
<dbReference type="EMBL" id="CM047582">
    <property type="protein sequence ID" value="KAI9915318.1"/>
    <property type="molecule type" value="Genomic_DNA"/>
</dbReference>
<keyword evidence="2" id="KW-1185">Reference proteome</keyword>
<accession>A0ACC0WBJ7</accession>
<organism evidence="1 2">
    <name type="scientific">Peronosclerospora sorghi</name>
    <dbReference type="NCBI Taxonomy" id="230839"/>
    <lineage>
        <taxon>Eukaryota</taxon>
        <taxon>Sar</taxon>
        <taxon>Stramenopiles</taxon>
        <taxon>Oomycota</taxon>
        <taxon>Peronosporomycetes</taxon>
        <taxon>Peronosporales</taxon>
        <taxon>Peronosporaceae</taxon>
        <taxon>Peronosclerospora</taxon>
    </lineage>
</organism>
<dbReference type="Proteomes" id="UP001163321">
    <property type="component" value="Chromosome 3"/>
</dbReference>